<gene>
    <name evidence="2" type="ORF">MONBRDRAFT_6149</name>
</gene>
<evidence type="ECO:0000313" key="2">
    <source>
        <dbReference type="EMBL" id="EDQ91405.1"/>
    </source>
</evidence>
<feature type="chain" id="PRO_5002744680" description="DUF952 domain-containing protein" evidence="1">
    <location>
        <begin position="22"/>
        <end position="157"/>
    </location>
</feature>
<keyword evidence="3" id="KW-1185">Reference proteome</keyword>
<dbReference type="InterPro" id="IPR009297">
    <property type="entry name" value="DUF952"/>
</dbReference>
<feature type="signal peptide" evidence="1">
    <location>
        <begin position="1"/>
        <end position="21"/>
    </location>
</feature>
<dbReference type="EMBL" id="CH991545">
    <property type="protein sequence ID" value="EDQ91405.1"/>
    <property type="molecule type" value="Genomic_DNA"/>
</dbReference>
<dbReference type="Pfam" id="PF06108">
    <property type="entry name" value="DUF952"/>
    <property type="match status" value="1"/>
</dbReference>
<dbReference type="Gene3D" id="3.20.170.20">
    <property type="entry name" value="Protein of unknown function DUF952"/>
    <property type="match status" value="1"/>
</dbReference>
<evidence type="ECO:0000256" key="1">
    <source>
        <dbReference type="SAM" id="SignalP"/>
    </source>
</evidence>
<dbReference type="PANTHER" id="PTHR34129">
    <property type="entry name" value="BLR1139 PROTEIN"/>
    <property type="match status" value="1"/>
</dbReference>
<dbReference type="PANTHER" id="PTHR34129:SF1">
    <property type="entry name" value="DUF952 DOMAIN-CONTAINING PROTEIN"/>
    <property type="match status" value="1"/>
</dbReference>
<evidence type="ECO:0000313" key="3">
    <source>
        <dbReference type="Proteomes" id="UP000001357"/>
    </source>
</evidence>
<name>A9USZ1_MONBE</name>
<sequence length="157" mass="17388">MGWLLARVGLLLLRLMVRGKALDYWQQDREVLFCSAVRASNLWTGTASSKMAAASMQPHFVYKLTTKEDEATSTTPGFLRNALDAKDGYVHMSRAHAVAPVANRFFADAPALTVLKVNPLKLHDGGEVRWVTEPPAPEDITVSLKAIRVFFCQGPFQ</sequence>
<proteinExistence type="predicted"/>
<dbReference type="RefSeq" id="XP_001743827.1">
    <property type="nucleotide sequence ID" value="XM_001743775.1"/>
</dbReference>
<dbReference type="KEGG" id="mbr:MONBRDRAFT_6149"/>
<dbReference type="Proteomes" id="UP000001357">
    <property type="component" value="Unassembled WGS sequence"/>
</dbReference>
<reference evidence="2 3" key="1">
    <citation type="journal article" date="2008" name="Nature">
        <title>The genome of the choanoflagellate Monosiga brevicollis and the origin of metazoans.</title>
        <authorList>
            <consortium name="JGI Sequencing"/>
            <person name="King N."/>
            <person name="Westbrook M.J."/>
            <person name="Young S.L."/>
            <person name="Kuo A."/>
            <person name="Abedin M."/>
            <person name="Chapman J."/>
            <person name="Fairclough S."/>
            <person name="Hellsten U."/>
            <person name="Isogai Y."/>
            <person name="Letunic I."/>
            <person name="Marr M."/>
            <person name="Pincus D."/>
            <person name="Putnam N."/>
            <person name="Rokas A."/>
            <person name="Wright K.J."/>
            <person name="Zuzow R."/>
            <person name="Dirks W."/>
            <person name="Good M."/>
            <person name="Goodstein D."/>
            <person name="Lemons D."/>
            <person name="Li W."/>
            <person name="Lyons J.B."/>
            <person name="Morris A."/>
            <person name="Nichols S."/>
            <person name="Richter D.J."/>
            <person name="Salamov A."/>
            <person name="Bork P."/>
            <person name="Lim W.A."/>
            <person name="Manning G."/>
            <person name="Miller W.T."/>
            <person name="McGinnis W."/>
            <person name="Shapiro H."/>
            <person name="Tjian R."/>
            <person name="Grigoriev I.V."/>
            <person name="Rokhsar D."/>
        </authorList>
    </citation>
    <scope>NUCLEOTIDE SEQUENCE [LARGE SCALE GENOMIC DNA]</scope>
    <source>
        <strain evidence="3">MX1 / ATCC 50154</strain>
    </source>
</reference>
<evidence type="ECO:0008006" key="4">
    <source>
        <dbReference type="Google" id="ProtNLM"/>
    </source>
</evidence>
<dbReference type="SUPFAM" id="SSF56399">
    <property type="entry name" value="ADP-ribosylation"/>
    <property type="match status" value="1"/>
</dbReference>
<keyword evidence="1" id="KW-0732">Signal</keyword>
<dbReference type="GeneID" id="5889021"/>
<dbReference type="AlphaFoldDB" id="A9USZ1"/>
<organism evidence="2 3">
    <name type="scientific">Monosiga brevicollis</name>
    <name type="common">Choanoflagellate</name>
    <dbReference type="NCBI Taxonomy" id="81824"/>
    <lineage>
        <taxon>Eukaryota</taxon>
        <taxon>Choanoflagellata</taxon>
        <taxon>Craspedida</taxon>
        <taxon>Salpingoecidae</taxon>
        <taxon>Monosiga</taxon>
    </lineage>
</organism>
<accession>A9USZ1</accession>
<protein>
    <recommendedName>
        <fullName evidence="4">DUF952 domain-containing protein</fullName>
    </recommendedName>
</protein>
<dbReference type="InParanoid" id="A9USZ1"/>